<dbReference type="AlphaFoldDB" id="A0A2V3VWT6"/>
<keyword evidence="9" id="KW-1185">Reference proteome</keyword>
<dbReference type="InterPro" id="IPR029052">
    <property type="entry name" value="Metallo-depent_PP-like"/>
</dbReference>
<keyword evidence="2" id="KW-0378">Hydrolase</keyword>
<dbReference type="InterPro" id="IPR050884">
    <property type="entry name" value="CNP_phosphodiesterase-III"/>
</dbReference>
<gene>
    <name evidence="8" type="ORF">DES38_1206</name>
</gene>
<dbReference type="PANTHER" id="PTHR42988:SF2">
    <property type="entry name" value="CYCLIC NUCLEOTIDE PHOSPHODIESTERASE CBUA0032-RELATED"/>
    <property type="match status" value="1"/>
</dbReference>
<dbReference type="Gene3D" id="3.60.21.10">
    <property type="match status" value="1"/>
</dbReference>
<evidence type="ECO:0000259" key="7">
    <source>
        <dbReference type="Pfam" id="PF17839"/>
    </source>
</evidence>
<dbReference type="Pfam" id="PF00149">
    <property type="entry name" value="Metallophos"/>
    <property type="match status" value="1"/>
</dbReference>
<name>A0A2V3VWT6_9BACI</name>
<dbReference type="PIRSF" id="PIRSF034890">
    <property type="entry name" value="Pesteras_lmo2642"/>
    <property type="match status" value="1"/>
</dbReference>
<accession>A0A2V3VWT6</accession>
<feature type="domain" description="Cyclic nucleotide phosphodiesterase C-terminal" evidence="7">
    <location>
        <begin position="334"/>
        <end position="439"/>
    </location>
</feature>
<evidence type="ECO:0000256" key="3">
    <source>
        <dbReference type="ARBA" id="ARBA00023004"/>
    </source>
</evidence>
<evidence type="ECO:0000313" key="8">
    <source>
        <dbReference type="EMBL" id="PXW86473.1"/>
    </source>
</evidence>
<sequence>MRKRIIVAIMLMISIIVVAGFQLLPITESDSFKIEDRRALVPNNSDIDLVIISDIHYIADRLVEDSPVFINMVGNGDGKDLIYIDTLIEAFINQMLIDQPDGVIVTGDITFNGEQLSHEQMADLFSRLNAAGIKVYVMPGNHDLNNYYAIGFKGEETYRVDRLSGDAFSELYHAYGYQEALATDSDSLSYVTALREDVWLIMLDSNNYESNNMQMKSVTKGQIKSGTLAWLAVVLEEAEAQHVTPVLAMHHNLFQHHPLFEENFVIENSEEVLALLREYDVRVNLSGHIHAQHIEENEGIYDIVTGAYSVFPNRYGAITIDEKRQFNYQTKPVDVSSYAKEIGETNPDLINYHTYGPAFFHDVSYRKAFMDLLLFDKPDEVIIPMAEVFAEVNTLFFAGTVAEERSRLLESEGYQNWLKDGKTFYSEYLQSVLNTEDQDENSLTIELD</sequence>
<dbReference type="InterPro" id="IPR040869">
    <property type="entry name" value="CNP_C"/>
</dbReference>
<dbReference type="Pfam" id="PF17839">
    <property type="entry name" value="CNP_C_terminal"/>
    <property type="match status" value="1"/>
</dbReference>
<dbReference type="SUPFAM" id="SSF56300">
    <property type="entry name" value="Metallo-dependent phosphatases"/>
    <property type="match status" value="1"/>
</dbReference>
<evidence type="ECO:0000256" key="2">
    <source>
        <dbReference type="ARBA" id="ARBA00022801"/>
    </source>
</evidence>
<keyword evidence="1" id="KW-0479">Metal-binding</keyword>
<dbReference type="Proteomes" id="UP000247922">
    <property type="component" value="Unassembled WGS sequence"/>
</dbReference>
<dbReference type="GO" id="GO:0046872">
    <property type="term" value="F:metal ion binding"/>
    <property type="evidence" value="ECO:0007669"/>
    <property type="project" value="UniProtKB-KW"/>
</dbReference>
<keyword evidence="3" id="KW-0408">Iron</keyword>
<protein>
    <submittedName>
        <fullName evidence="8">3',5'-cyclic AMP phosphodiesterase CpdA</fullName>
    </submittedName>
</protein>
<dbReference type="OrthoDB" id="2036332at2"/>
<evidence type="ECO:0000256" key="5">
    <source>
        <dbReference type="SAM" id="Phobius"/>
    </source>
</evidence>
<keyword evidence="5" id="KW-1133">Transmembrane helix</keyword>
<dbReference type="RefSeq" id="WP_110252223.1">
    <property type="nucleotide sequence ID" value="NZ_QJJR01000020.1"/>
</dbReference>
<feature type="transmembrane region" description="Helical" evidence="5">
    <location>
        <begin position="5"/>
        <end position="24"/>
    </location>
</feature>
<dbReference type="InterPro" id="IPR012365">
    <property type="entry name" value="Pesteras_lmo2642"/>
</dbReference>
<evidence type="ECO:0000256" key="4">
    <source>
        <dbReference type="ARBA" id="ARBA00025742"/>
    </source>
</evidence>
<keyword evidence="5" id="KW-0812">Transmembrane</keyword>
<comment type="similarity">
    <text evidence="4">Belongs to the cyclic nucleotide phosphodiesterase class-III family.</text>
</comment>
<keyword evidence="5" id="KW-0472">Membrane</keyword>
<comment type="caution">
    <text evidence="8">The sequence shown here is derived from an EMBL/GenBank/DDBJ whole genome shotgun (WGS) entry which is preliminary data.</text>
</comment>
<evidence type="ECO:0000313" key="9">
    <source>
        <dbReference type="Proteomes" id="UP000247922"/>
    </source>
</evidence>
<dbReference type="EMBL" id="QJJR01000020">
    <property type="protein sequence ID" value="PXW86473.1"/>
    <property type="molecule type" value="Genomic_DNA"/>
</dbReference>
<dbReference type="InterPro" id="IPR004843">
    <property type="entry name" value="Calcineurin-like_PHP"/>
</dbReference>
<feature type="domain" description="Calcineurin-like phosphoesterase" evidence="6">
    <location>
        <begin position="49"/>
        <end position="291"/>
    </location>
</feature>
<organism evidence="8 9">
    <name type="scientific">Streptohalobacillus salinus</name>
    <dbReference type="NCBI Taxonomy" id="621096"/>
    <lineage>
        <taxon>Bacteria</taxon>
        <taxon>Bacillati</taxon>
        <taxon>Bacillota</taxon>
        <taxon>Bacilli</taxon>
        <taxon>Bacillales</taxon>
        <taxon>Bacillaceae</taxon>
        <taxon>Streptohalobacillus</taxon>
    </lineage>
</organism>
<dbReference type="Gene3D" id="1.10.246.180">
    <property type="match status" value="1"/>
</dbReference>
<dbReference type="PANTHER" id="PTHR42988">
    <property type="entry name" value="PHOSPHOHYDROLASE"/>
    <property type="match status" value="1"/>
</dbReference>
<reference evidence="8 9" key="1">
    <citation type="submission" date="2018-05" db="EMBL/GenBank/DDBJ databases">
        <title>Genomic Encyclopedia of Type Strains, Phase IV (KMG-IV): sequencing the most valuable type-strain genomes for metagenomic binning, comparative biology and taxonomic classification.</title>
        <authorList>
            <person name="Goeker M."/>
        </authorList>
    </citation>
    <scope>NUCLEOTIDE SEQUENCE [LARGE SCALE GENOMIC DNA]</scope>
    <source>
        <strain evidence="8 9">DSM 22440</strain>
    </source>
</reference>
<evidence type="ECO:0000256" key="1">
    <source>
        <dbReference type="ARBA" id="ARBA00022723"/>
    </source>
</evidence>
<proteinExistence type="inferred from homology"/>
<dbReference type="GO" id="GO:0016787">
    <property type="term" value="F:hydrolase activity"/>
    <property type="evidence" value="ECO:0007669"/>
    <property type="project" value="UniProtKB-KW"/>
</dbReference>
<evidence type="ECO:0000259" key="6">
    <source>
        <dbReference type="Pfam" id="PF00149"/>
    </source>
</evidence>